<name>A0ABW6SXZ9_9ACTN</name>
<dbReference type="RefSeq" id="WP_387416164.1">
    <property type="nucleotide sequence ID" value="NZ_JBIASD010000025.1"/>
</dbReference>
<evidence type="ECO:0000313" key="1">
    <source>
        <dbReference type="EMBL" id="MFF3669889.1"/>
    </source>
</evidence>
<evidence type="ECO:0000313" key="2">
    <source>
        <dbReference type="Proteomes" id="UP001602013"/>
    </source>
</evidence>
<protein>
    <submittedName>
        <fullName evidence="1">Uncharacterized protein</fullName>
    </submittedName>
</protein>
<sequence>MKSTALLLLAADRVIPRFDAAIFAHTGRESKEAIRHLDRVETIAVEAGIPIVRVSVPGIRPDALDPDPSPICVAPSGLHSDGEQGMAQRPCACVYLIRPIGAVIRSLLGYPYSRPVPEGVYAEHAIGVSTDEVRRVKAAEVAYIRTVFPLLAIGWTRADCQAYLAHRGLVTSTPFRKPHTDAAGNRVASQQADHACELPEGLPDVCEEGARCSR</sequence>
<proteinExistence type="predicted"/>
<comment type="caution">
    <text evidence="1">The sequence shown here is derived from an EMBL/GenBank/DDBJ whole genome shotgun (WGS) entry which is preliminary data.</text>
</comment>
<organism evidence="1 2">
    <name type="scientific">Microtetraspora malaysiensis</name>
    <dbReference type="NCBI Taxonomy" id="161358"/>
    <lineage>
        <taxon>Bacteria</taxon>
        <taxon>Bacillati</taxon>
        <taxon>Actinomycetota</taxon>
        <taxon>Actinomycetes</taxon>
        <taxon>Streptosporangiales</taxon>
        <taxon>Streptosporangiaceae</taxon>
        <taxon>Microtetraspora</taxon>
    </lineage>
</organism>
<keyword evidence="2" id="KW-1185">Reference proteome</keyword>
<gene>
    <name evidence="1" type="ORF">ACFYXI_30305</name>
</gene>
<accession>A0ABW6SXZ9</accession>
<reference evidence="1 2" key="1">
    <citation type="submission" date="2024-10" db="EMBL/GenBank/DDBJ databases">
        <title>The Natural Products Discovery Center: Release of the First 8490 Sequenced Strains for Exploring Actinobacteria Biosynthetic Diversity.</title>
        <authorList>
            <person name="Kalkreuter E."/>
            <person name="Kautsar S.A."/>
            <person name="Yang D."/>
            <person name="Bader C.D."/>
            <person name="Teijaro C.N."/>
            <person name="Fluegel L."/>
            <person name="Davis C.M."/>
            <person name="Simpson J.R."/>
            <person name="Lauterbach L."/>
            <person name="Steele A.D."/>
            <person name="Gui C."/>
            <person name="Meng S."/>
            <person name="Li G."/>
            <person name="Viehrig K."/>
            <person name="Ye F."/>
            <person name="Su P."/>
            <person name="Kiefer A.F."/>
            <person name="Nichols A."/>
            <person name="Cepeda A.J."/>
            <person name="Yan W."/>
            <person name="Fan B."/>
            <person name="Jiang Y."/>
            <person name="Adhikari A."/>
            <person name="Zheng C.-J."/>
            <person name="Schuster L."/>
            <person name="Cowan T.M."/>
            <person name="Smanski M.J."/>
            <person name="Chevrette M.G."/>
            <person name="De Carvalho L.P.S."/>
            <person name="Shen B."/>
        </authorList>
    </citation>
    <scope>NUCLEOTIDE SEQUENCE [LARGE SCALE GENOMIC DNA]</scope>
    <source>
        <strain evidence="1 2">NPDC002173</strain>
    </source>
</reference>
<dbReference type="Proteomes" id="UP001602013">
    <property type="component" value="Unassembled WGS sequence"/>
</dbReference>
<dbReference type="EMBL" id="JBIASD010000025">
    <property type="protein sequence ID" value="MFF3669889.1"/>
    <property type="molecule type" value="Genomic_DNA"/>
</dbReference>